<proteinExistence type="inferred from homology"/>
<dbReference type="RefSeq" id="WP_109774135.1">
    <property type="nucleotide sequence ID" value="NZ_QGDQ01000010.1"/>
</dbReference>
<dbReference type="InterPro" id="IPR024478">
    <property type="entry name" value="HlyB_4HB_MCP"/>
</dbReference>
<dbReference type="GO" id="GO:0004888">
    <property type="term" value="F:transmembrane signaling receptor activity"/>
    <property type="evidence" value="ECO:0007669"/>
    <property type="project" value="InterPro"/>
</dbReference>
<dbReference type="PROSITE" id="PS50111">
    <property type="entry name" value="CHEMOTAXIS_TRANSDUC_2"/>
    <property type="match status" value="1"/>
</dbReference>
<comment type="similarity">
    <text evidence="4">Belongs to the methyl-accepting chemotaxis (MCP) protein family.</text>
</comment>
<dbReference type="SUPFAM" id="SSF58104">
    <property type="entry name" value="Methyl-accepting chemotaxis protein (MCP) signaling domain"/>
    <property type="match status" value="1"/>
</dbReference>
<keyword evidence="3 5" id="KW-0807">Transducer</keyword>
<dbReference type="GO" id="GO:0006935">
    <property type="term" value="P:chemotaxis"/>
    <property type="evidence" value="ECO:0007669"/>
    <property type="project" value="InterPro"/>
</dbReference>
<evidence type="ECO:0000256" key="4">
    <source>
        <dbReference type="ARBA" id="ARBA00029447"/>
    </source>
</evidence>
<dbReference type="GO" id="GO:0016020">
    <property type="term" value="C:membrane"/>
    <property type="evidence" value="ECO:0007669"/>
    <property type="project" value="InterPro"/>
</dbReference>
<dbReference type="InterPro" id="IPR004090">
    <property type="entry name" value="Chemotax_Me-accpt_rcpt"/>
</dbReference>
<dbReference type="Pfam" id="PF00015">
    <property type="entry name" value="MCPsignal"/>
    <property type="match status" value="1"/>
</dbReference>
<evidence type="ECO:0000313" key="9">
    <source>
        <dbReference type="EMBL" id="PWJ53860.1"/>
    </source>
</evidence>
<dbReference type="PROSITE" id="PS50885">
    <property type="entry name" value="HAMP"/>
    <property type="match status" value="1"/>
</dbReference>
<feature type="transmembrane region" description="Helical" evidence="6">
    <location>
        <begin position="190"/>
        <end position="212"/>
    </location>
</feature>
<dbReference type="InterPro" id="IPR003660">
    <property type="entry name" value="HAMP_dom"/>
</dbReference>
<dbReference type="PRINTS" id="PR00260">
    <property type="entry name" value="CHEMTRNSDUCR"/>
</dbReference>
<dbReference type="InterPro" id="IPR004089">
    <property type="entry name" value="MCPsignal_dom"/>
</dbReference>
<dbReference type="GO" id="GO:0007165">
    <property type="term" value="P:signal transduction"/>
    <property type="evidence" value="ECO:0007669"/>
    <property type="project" value="UniProtKB-KW"/>
</dbReference>
<keyword evidence="2 6" id="KW-1133">Transmembrane helix</keyword>
<dbReference type="Proteomes" id="UP000245469">
    <property type="component" value="Unassembled WGS sequence"/>
</dbReference>
<feature type="domain" description="HAMP" evidence="8">
    <location>
        <begin position="213"/>
        <end position="265"/>
    </location>
</feature>
<dbReference type="Gene3D" id="1.10.287.950">
    <property type="entry name" value="Methyl-accepting chemotaxis protein"/>
    <property type="match status" value="1"/>
</dbReference>
<name>A0A316AA31_9ACTN</name>
<keyword evidence="10" id="KW-1185">Reference proteome</keyword>
<organism evidence="9 10">
    <name type="scientific">Quadrisphaera granulorum</name>
    <dbReference type="NCBI Taxonomy" id="317664"/>
    <lineage>
        <taxon>Bacteria</taxon>
        <taxon>Bacillati</taxon>
        <taxon>Actinomycetota</taxon>
        <taxon>Actinomycetes</taxon>
        <taxon>Kineosporiales</taxon>
        <taxon>Kineosporiaceae</taxon>
        <taxon>Quadrisphaera</taxon>
    </lineage>
</organism>
<comment type="caution">
    <text evidence="9">The sequence shown here is derived from an EMBL/GenBank/DDBJ whole genome shotgun (WGS) entry which is preliminary data.</text>
</comment>
<protein>
    <submittedName>
        <fullName evidence="9">Methyl-accepting chemotaxis protein</fullName>
    </submittedName>
</protein>
<evidence type="ECO:0000256" key="5">
    <source>
        <dbReference type="PROSITE-ProRule" id="PRU00284"/>
    </source>
</evidence>
<dbReference type="PANTHER" id="PTHR32089:SF112">
    <property type="entry name" value="LYSOZYME-LIKE PROTEIN-RELATED"/>
    <property type="match status" value="1"/>
</dbReference>
<dbReference type="PANTHER" id="PTHR32089">
    <property type="entry name" value="METHYL-ACCEPTING CHEMOTAXIS PROTEIN MCPB"/>
    <property type="match status" value="1"/>
</dbReference>
<dbReference type="SMART" id="SM00283">
    <property type="entry name" value="MA"/>
    <property type="match status" value="1"/>
</dbReference>
<evidence type="ECO:0000259" key="8">
    <source>
        <dbReference type="PROSITE" id="PS50885"/>
    </source>
</evidence>
<reference evidence="9 10" key="1">
    <citation type="submission" date="2018-03" db="EMBL/GenBank/DDBJ databases">
        <title>Genomic Encyclopedia of Archaeal and Bacterial Type Strains, Phase II (KMG-II): from individual species to whole genera.</title>
        <authorList>
            <person name="Goeker M."/>
        </authorList>
    </citation>
    <scope>NUCLEOTIDE SEQUENCE [LARGE SCALE GENOMIC DNA]</scope>
    <source>
        <strain evidence="9 10">DSM 44889</strain>
    </source>
</reference>
<dbReference type="OrthoDB" id="1115140at2"/>
<feature type="domain" description="Methyl-accepting transducer" evidence="7">
    <location>
        <begin position="270"/>
        <end position="513"/>
    </location>
</feature>
<dbReference type="CDD" id="cd06225">
    <property type="entry name" value="HAMP"/>
    <property type="match status" value="1"/>
</dbReference>
<evidence type="ECO:0000256" key="2">
    <source>
        <dbReference type="ARBA" id="ARBA00022989"/>
    </source>
</evidence>
<evidence type="ECO:0000313" key="10">
    <source>
        <dbReference type="Proteomes" id="UP000245469"/>
    </source>
</evidence>
<evidence type="ECO:0000259" key="7">
    <source>
        <dbReference type="PROSITE" id="PS50111"/>
    </source>
</evidence>
<evidence type="ECO:0000256" key="1">
    <source>
        <dbReference type="ARBA" id="ARBA00022692"/>
    </source>
</evidence>
<dbReference type="Pfam" id="PF00672">
    <property type="entry name" value="HAMP"/>
    <property type="match status" value="1"/>
</dbReference>
<sequence length="528" mass="53380">MLRLFADLKVAHKLYAGFAVVCLLLGVISTVALVRLNQAQDNLKVLSESGVASVDASGDTIAAFRLVRLDIVAVALAPDEASTAQAVKDAQAAEVALDQQWKDYLATFPASTPTQQQAYTSALATYRKIAEELMPAAEASDLATFTAGRKAKLTPAAKVVEAALQDIQKTENDAADQMAADGEAAYKSAVAVLVGCSVLALLLAVAIAVVVARSVTKPLAAVVRIMGGMAAGRLNERLGMTRKDELGQLAASTDASLDALAGAVREIRDEAAALASSSSSLSSVSSQLSASAEEAAAQTVLVSAATEEVSASIATVAAAGEEMTAAITQIATATSEASQMASSAVNAAGSAGGAIERLGVSSKEIGDVVKLITSIAEQTNLLALNATIEAARAGELGKGFAVVAGEVKELARQTAQATDEIIGKVTATQGDASAAAAAVTEIGDVIGRIDAVQATIAAAVEEQSATTSEMVRNVTEISTGSNEISANISSIAAGTQQNREGAGNTASTAESLAGSAARLQELTGRFTL</sequence>
<dbReference type="AlphaFoldDB" id="A0A316AA31"/>
<keyword evidence="1 6" id="KW-0812">Transmembrane</keyword>
<accession>A0A316AA31</accession>
<evidence type="ECO:0000256" key="6">
    <source>
        <dbReference type="SAM" id="Phobius"/>
    </source>
</evidence>
<evidence type="ECO:0000256" key="3">
    <source>
        <dbReference type="ARBA" id="ARBA00023224"/>
    </source>
</evidence>
<dbReference type="EMBL" id="QGDQ01000010">
    <property type="protein sequence ID" value="PWJ53860.1"/>
    <property type="molecule type" value="Genomic_DNA"/>
</dbReference>
<gene>
    <name evidence="9" type="ORF">BXY45_110103</name>
</gene>
<dbReference type="Pfam" id="PF12729">
    <property type="entry name" value="4HB_MCP_1"/>
    <property type="match status" value="1"/>
</dbReference>
<dbReference type="SMART" id="SM00304">
    <property type="entry name" value="HAMP"/>
    <property type="match status" value="1"/>
</dbReference>
<feature type="transmembrane region" description="Helical" evidence="6">
    <location>
        <begin position="14"/>
        <end position="34"/>
    </location>
</feature>
<keyword evidence="6" id="KW-0472">Membrane</keyword>